<protein>
    <submittedName>
        <fullName evidence="1">Uncharacterized protein</fullName>
    </submittedName>
</protein>
<reference evidence="1 2" key="1">
    <citation type="submission" date="2022-11" db="EMBL/GenBank/DDBJ databases">
        <title>Minimal conservation of predation-associated metabolite biosynthetic gene clusters underscores biosynthetic potential of Myxococcota including descriptions for ten novel species: Archangium lansinium sp. nov., Myxococcus landrumus sp. nov., Nannocystis bai.</title>
        <authorList>
            <person name="Ahearne A."/>
            <person name="Stevens C."/>
            <person name="Dowd S."/>
        </authorList>
    </citation>
    <scope>NUCLEOTIDE SEQUENCE [LARGE SCALE GENOMIC DNA]</scope>
    <source>
        <strain evidence="1 2">RJM3</strain>
    </source>
</reference>
<organism evidence="1 2">
    <name type="scientific">Polyangium mundeleinium</name>
    <dbReference type="NCBI Taxonomy" id="2995306"/>
    <lineage>
        <taxon>Bacteria</taxon>
        <taxon>Pseudomonadati</taxon>
        <taxon>Myxococcota</taxon>
        <taxon>Polyangia</taxon>
        <taxon>Polyangiales</taxon>
        <taxon>Polyangiaceae</taxon>
        <taxon>Polyangium</taxon>
    </lineage>
</organism>
<dbReference type="EMBL" id="JAQNDO010000001">
    <property type="protein sequence ID" value="MDC0746524.1"/>
    <property type="molecule type" value="Genomic_DNA"/>
</dbReference>
<gene>
    <name evidence="1" type="ORF">POL67_34675</name>
</gene>
<evidence type="ECO:0000313" key="2">
    <source>
        <dbReference type="Proteomes" id="UP001221411"/>
    </source>
</evidence>
<accession>A0ABT5EXG7</accession>
<dbReference type="RefSeq" id="WP_271924902.1">
    <property type="nucleotide sequence ID" value="NZ_JAQNDO010000001.1"/>
</dbReference>
<keyword evidence="2" id="KW-1185">Reference proteome</keyword>
<sequence>MTTQINFLVDSTKLPAGGTLANPTWLPHPNFSLQQDGVTTVQNGDYTVNIKANEQVILRVVDANGTVTSRLAPYSLLANSFKGEPLSDAIMRDAANRPINIPEFDEQRGGVPYMTYGTDNPQWGTAPQSYQNWKGCPMIAQSLRASNATIYDPFIQFEGSGNVQGVLEYGLVFGVTNDGSNIAYYAFDPKLGINSR</sequence>
<evidence type="ECO:0000313" key="1">
    <source>
        <dbReference type="EMBL" id="MDC0746524.1"/>
    </source>
</evidence>
<comment type="caution">
    <text evidence="1">The sequence shown here is derived from an EMBL/GenBank/DDBJ whole genome shotgun (WGS) entry which is preliminary data.</text>
</comment>
<name>A0ABT5EXG7_9BACT</name>
<proteinExistence type="predicted"/>
<dbReference type="Proteomes" id="UP001221411">
    <property type="component" value="Unassembled WGS sequence"/>
</dbReference>